<accession>A0ABU3TTD4</accession>
<comment type="caution">
    <text evidence="5">The sequence shown here is derived from an EMBL/GenBank/DDBJ whole genome shotgun (WGS) entry which is preliminary data.</text>
</comment>
<reference evidence="5 6" key="1">
    <citation type="submission" date="2023-09" db="EMBL/GenBank/DDBJ databases">
        <title>Aquirufa genomes.</title>
        <authorList>
            <person name="Pitt A."/>
        </authorList>
    </citation>
    <scope>NUCLEOTIDE SEQUENCE [LARGE SCALE GENOMIC DNA]</scope>
    <source>
        <strain evidence="5 6">LEOWEIH-7C</strain>
    </source>
</reference>
<keyword evidence="6" id="KW-1185">Reference proteome</keyword>
<keyword evidence="2" id="KW-0808">Transferase</keyword>
<dbReference type="EMBL" id="JAVNWW010000004">
    <property type="protein sequence ID" value="MDU0809113.1"/>
    <property type="molecule type" value="Genomic_DNA"/>
</dbReference>
<dbReference type="Gene3D" id="3.40.1190.20">
    <property type="match status" value="1"/>
</dbReference>
<dbReference type="RefSeq" id="WP_315574251.1">
    <property type="nucleotide sequence ID" value="NZ_JARDXH010000001.1"/>
</dbReference>
<dbReference type="InterPro" id="IPR052700">
    <property type="entry name" value="Carb_kinase_PfkB-like"/>
</dbReference>
<sequence length="336" mass="36231">MKKVVTFGEIMGRLSPPGYSRIVQTQSFNITYGGGEANVAGGLAHLGIPAKHVTRFPNNELGKAAAGYYAQVGVDTSDIVYGEGRLGLYFVEFGAAMRPSKVTYDRADSAFANLSPSEFNWQEIFKDACWFHWTGISPAISESAAQALREAISVANALGITVSADVNYRKNLWQYGKSVQEVMPELIEGCDIIVCGKGDAEDILGIVPDGSTKSGWHSICKQIKAQFPRLKKIINTKRGQISASQNTLSAVSFDGDKVLKSDTVEISQIVDRIGGGDAFMAGYIYGNLIYGDEAQSLAFGVAASALKHTIEGDINRANLDEIELVMKGDLSGRLNR</sequence>
<organism evidence="5 6">
    <name type="scientific">Aquirufa regiilacus</name>
    <dbReference type="NCBI Taxonomy" id="3024868"/>
    <lineage>
        <taxon>Bacteria</taxon>
        <taxon>Pseudomonadati</taxon>
        <taxon>Bacteroidota</taxon>
        <taxon>Cytophagia</taxon>
        <taxon>Cytophagales</taxon>
        <taxon>Flectobacillaceae</taxon>
        <taxon>Aquirufa</taxon>
    </lineage>
</organism>
<dbReference type="CDD" id="cd01166">
    <property type="entry name" value="KdgK"/>
    <property type="match status" value="1"/>
</dbReference>
<protein>
    <submittedName>
        <fullName evidence="5">Sugar kinase</fullName>
    </submittedName>
</protein>
<dbReference type="Proteomes" id="UP001249959">
    <property type="component" value="Unassembled WGS sequence"/>
</dbReference>
<dbReference type="GO" id="GO:0016301">
    <property type="term" value="F:kinase activity"/>
    <property type="evidence" value="ECO:0007669"/>
    <property type="project" value="UniProtKB-KW"/>
</dbReference>
<evidence type="ECO:0000256" key="3">
    <source>
        <dbReference type="ARBA" id="ARBA00022777"/>
    </source>
</evidence>
<evidence type="ECO:0000259" key="4">
    <source>
        <dbReference type="Pfam" id="PF00294"/>
    </source>
</evidence>
<feature type="domain" description="Carbohydrate kinase PfkB" evidence="4">
    <location>
        <begin position="1"/>
        <end position="315"/>
    </location>
</feature>
<dbReference type="PANTHER" id="PTHR43320:SF2">
    <property type="entry name" value="2-DEHYDRO-3-DEOXYGLUCONOKINASE_2-DEHYDRO-3-DEOXYGALACTONOKINASE"/>
    <property type="match status" value="1"/>
</dbReference>
<evidence type="ECO:0000313" key="6">
    <source>
        <dbReference type="Proteomes" id="UP001249959"/>
    </source>
</evidence>
<evidence type="ECO:0000256" key="1">
    <source>
        <dbReference type="ARBA" id="ARBA00010688"/>
    </source>
</evidence>
<dbReference type="Pfam" id="PF00294">
    <property type="entry name" value="PfkB"/>
    <property type="match status" value="1"/>
</dbReference>
<dbReference type="InterPro" id="IPR029056">
    <property type="entry name" value="Ribokinase-like"/>
</dbReference>
<evidence type="ECO:0000256" key="2">
    <source>
        <dbReference type="ARBA" id="ARBA00022679"/>
    </source>
</evidence>
<dbReference type="PANTHER" id="PTHR43320">
    <property type="entry name" value="SUGAR KINASE"/>
    <property type="match status" value="1"/>
</dbReference>
<proteinExistence type="inferred from homology"/>
<name>A0ABU3TTD4_9BACT</name>
<dbReference type="SUPFAM" id="SSF53613">
    <property type="entry name" value="Ribokinase-like"/>
    <property type="match status" value="1"/>
</dbReference>
<evidence type="ECO:0000313" key="5">
    <source>
        <dbReference type="EMBL" id="MDU0809113.1"/>
    </source>
</evidence>
<keyword evidence="3 5" id="KW-0418">Kinase</keyword>
<comment type="similarity">
    <text evidence="1">Belongs to the carbohydrate kinase PfkB family.</text>
</comment>
<dbReference type="InterPro" id="IPR011611">
    <property type="entry name" value="PfkB_dom"/>
</dbReference>
<gene>
    <name evidence="5" type="ORF">PQG45_08725</name>
</gene>